<gene>
    <name evidence="11" type="ORF">RGQ29_013827</name>
</gene>
<feature type="transmembrane region" description="Helical" evidence="9">
    <location>
        <begin position="630"/>
        <end position="649"/>
    </location>
</feature>
<organism evidence="11 12">
    <name type="scientific">Quercus rubra</name>
    <name type="common">Northern red oak</name>
    <name type="synonym">Quercus borealis</name>
    <dbReference type="NCBI Taxonomy" id="3512"/>
    <lineage>
        <taxon>Eukaryota</taxon>
        <taxon>Viridiplantae</taxon>
        <taxon>Streptophyta</taxon>
        <taxon>Embryophyta</taxon>
        <taxon>Tracheophyta</taxon>
        <taxon>Spermatophyta</taxon>
        <taxon>Magnoliopsida</taxon>
        <taxon>eudicotyledons</taxon>
        <taxon>Gunneridae</taxon>
        <taxon>Pentapetalae</taxon>
        <taxon>rosids</taxon>
        <taxon>fabids</taxon>
        <taxon>Fagales</taxon>
        <taxon>Fagaceae</taxon>
        <taxon>Quercus</taxon>
    </lineage>
</organism>
<keyword evidence="3" id="KW-0677">Repeat</keyword>
<dbReference type="InterPro" id="IPR036770">
    <property type="entry name" value="Ankyrin_rpt-contain_sf"/>
</dbReference>
<keyword evidence="6 9" id="KW-0472">Membrane</keyword>
<evidence type="ECO:0000313" key="11">
    <source>
        <dbReference type="EMBL" id="KAK4595508.1"/>
    </source>
</evidence>
<evidence type="ECO:0000256" key="8">
    <source>
        <dbReference type="SAM" id="MobiDB-lite"/>
    </source>
</evidence>
<evidence type="ECO:0000256" key="2">
    <source>
        <dbReference type="ARBA" id="ARBA00022692"/>
    </source>
</evidence>
<evidence type="ECO:0000256" key="5">
    <source>
        <dbReference type="ARBA" id="ARBA00023043"/>
    </source>
</evidence>
<evidence type="ECO:0000256" key="1">
    <source>
        <dbReference type="ARBA" id="ARBA00004141"/>
    </source>
</evidence>
<dbReference type="PANTHER" id="PTHR24186">
    <property type="entry name" value="PROTEIN PHOSPHATASE 1 REGULATORY SUBUNIT"/>
    <property type="match status" value="1"/>
</dbReference>
<accession>A0AAN7IVA1</accession>
<reference evidence="11 12" key="1">
    <citation type="journal article" date="2023" name="G3 (Bethesda)">
        <title>A haplotype-resolved chromosome-scale genome for Quercus rubra L. provides insights into the genetics of adaptive traits for red oak species.</title>
        <authorList>
            <person name="Kapoor B."/>
            <person name="Jenkins J."/>
            <person name="Schmutz J."/>
            <person name="Zhebentyayeva T."/>
            <person name="Kuelheim C."/>
            <person name="Coggeshall M."/>
            <person name="Heim C."/>
            <person name="Lasky J.R."/>
            <person name="Leites L."/>
            <person name="Islam-Faridi N."/>
            <person name="Romero-Severson J."/>
            <person name="DeLeo V.L."/>
            <person name="Lucas S.M."/>
            <person name="Lazic D."/>
            <person name="Gailing O."/>
            <person name="Carlson J."/>
            <person name="Staton M."/>
        </authorList>
    </citation>
    <scope>NUCLEOTIDE SEQUENCE [LARGE SCALE GENOMIC DNA]</scope>
    <source>
        <strain evidence="11">Pseudo-F2</strain>
    </source>
</reference>
<feature type="transmembrane region" description="Helical" evidence="9">
    <location>
        <begin position="561"/>
        <end position="584"/>
    </location>
</feature>
<feature type="transmembrane region" description="Helical" evidence="9">
    <location>
        <begin position="604"/>
        <end position="624"/>
    </location>
</feature>
<keyword evidence="4 9" id="KW-1133">Transmembrane helix</keyword>
<evidence type="ECO:0000256" key="7">
    <source>
        <dbReference type="PROSITE-ProRule" id="PRU00023"/>
    </source>
</evidence>
<sequence length="654" mass="72270">MDPEVFQAASSGDSSFFENLSESKSNTLQRATTIEKNTVLHVAVRFKNFEAAKSIVNSIPGLMYKTNSKDNTPLHVAARVGKSSMVKLLIDHEKRQDVESGGRKRLLSMVNQDGDTALHVALRYDNDGQFEIVKELIKEDPGLAERVNNAGESALFLAVDRELYDMASHILSAAPDNCSSAGRHGMNVLHALVIRTSSFTLRELRNYGQASGYNRFAISFFWVFKMVFGDYPITNILSRELQKFSCRKAFALFWGNIRTIPGIVGDVINKWPCIIEQADDSGWTPLHIAAHLGNDKIIKLILKKEKSIAYAKNKEGLSALHIAAVEGNLSVMRELVQACPDIYELLDNRGQTAIHAAAERGQLIPFLLFRLVPEFKGLMTLVSEQNEEGNTPFYLAAIKGHALSFRFMEFAEYDNLNATNKEGFTTMDKLFLGRLPFGEAWKERHIKPLWKKGARPSLRGAMGLRNLDPRRKPEQAGIRNSDPKRKPEQAGNGDGNGNGNGDDEGRSVSDFVKRVSETNLLVATLIATVSFTAAFTVPGGYNQSGSVGEGLAVLRRNTAFGVFLIANTLAFGLSTTSVFVHFLASSAITGNVFLREVVQHSISYTNWSVGALLVAFISGTYAVVPHSWGITVAITHCCCFLISLFFPFFTKIYY</sequence>
<dbReference type="Gene3D" id="1.25.40.20">
    <property type="entry name" value="Ankyrin repeat-containing domain"/>
    <property type="match status" value="2"/>
</dbReference>
<feature type="repeat" description="ANK" evidence="7">
    <location>
        <begin position="281"/>
        <end position="313"/>
    </location>
</feature>
<name>A0AAN7IVA1_QUERU</name>
<feature type="domain" description="PGG" evidence="10">
    <location>
        <begin position="512"/>
        <end position="623"/>
    </location>
</feature>
<proteinExistence type="predicted"/>
<dbReference type="PROSITE" id="PS50088">
    <property type="entry name" value="ANK_REPEAT"/>
    <property type="match status" value="3"/>
</dbReference>
<dbReference type="GO" id="GO:0005886">
    <property type="term" value="C:plasma membrane"/>
    <property type="evidence" value="ECO:0007669"/>
    <property type="project" value="TreeGrafter"/>
</dbReference>
<dbReference type="EMBL" id="JAXUIC010000003">
    <property type="protein sequence ID" value="KAK4595508.1"/>
    <property type="molecule type" value="Genomic_DNA"/>
</dbReference>
<evidence type="ECO:0000259" key="10">
    <source>
        <dbReference type="Pfam" id="PF13962"/>
    </source>
</evidence>
<keyword evidence="5 7" id="KW-0040">ANK repeat</keyword>
<evidence type="ECO:0000256" key="4">
    <source>
        <dbReference type="ARBA" id="ARBA00022989"/>
    </source>
</evidence>
<dbReference type="InterPro" id="IPR002110">
    <property type="entry name" value="Ankyrin_rpt"/>
</dbReference>
<evidence type="ECO:0000256" key="9">
    <source>
        <dbReference type="SAM" id="Phobius"/>
    </source>
</evidence>
<feature type="repeat" description="ANK" evidence="7">
    <location>
        <begin position="69"/>
        <end position="101"/>
    </location>
</feature>
<keyword evidence="12" id="KW-1185">Reference proteome</keyword>
<dbReference type="SMART" id="SM00248">
    <property type="entry name" value="ANK"/>
    <property type="match status" value="7"/>
</dbReference>
<dbReference type="SUPFAM" id="SSF48403">
    <property type="entry name" value="Ankyrin repeat"/>
    <property type="match status" value="2"/>
</dbReference>
<dbReference type="Pfam" id="PF13962">
    <property type="entry name" value="PGG"/>
    <property type="match status" value="1"/>
</dbReference>
<feature type="region of interest" description="Disordered" evidence="8">
    <location>
        <begin position="460"/>
        <end position="507"/>
    </location>
</feature>
<comment type="subcellular location">
    <subcellularLocation>
        <location evidence="1">Membrane</location>
        <topology evidence="1">Multi-pass membrane protein</topology>
    </subcellularLocation>
</comment>
<dbReference type="PROSITE" id="PS50297">
    <property type="entry name" value="ANK_REP_REGION"/>
    <property type="match status" value="3"/>
</dbReference>
<evidence type="ECO:0000256" key="6">
    <source>
        <dbReference type="ARBA" id="ARBA00023136"/>
    </source>
</evidence>
<keyword evidence="2 9" id="KW-0812">Transmembrane</keyword>
<comment type="caution">
    <text evidence="11">The sequence shown here is derived from an EMBL/GenBank/DDBJ whole genome shotgun (WGS) entry which is preliminary data.</text>
</comment>
<evidence type="ECO:0000313" key="12">
    <source>
        <dbReference type="Proteomes" id="UP001324115"/>
    </source>
</evidence>
<feature type="repeat" description="ANK" evidence="7">
    <location>
        <begin position="315"/>
        <end position="342"/>
    </location>
</feature>
<dbReference type="Proteomes" id="UP001324115">
    <property type="component" value="Unassembled WGS sequence"/>
</dbReference>
<dbReference type="InterPro" id="IPR026961">
    <property type="entry name" value="PGG_dom"/>
</dbReference>
<dbReference type="AlphaFoldDB" id="A0AAN7IVA1"/>
<protein>
    <recommendedName>
        <fullName evidence="10">PGG domain-containing protein</fullName>
    </recommendedName>
</protein>
<dbReference type="Pfam" id="PF12796">
    <property type="entry name" value="Ank_2"/>
    <property type="match status" value="3"/>
</dbReference>
<evidence type="ECO:0000256" key="3">
    <source>
        <dbReference type="ARBA" id="ARBA00022737"/>
    </source>
</evidence>
<dbReference type="PANTHER" id="PTHR24186:SF50">
    <property type="entry name" value="ANKYRIN REPEAT-CONTAINING PROTEIN ITN1-LIKE ISOFORM X1"/>
    <property type="match status" value="1"/>
</dbReference>